<protein>
    <submittedName>
        <fullName evidence="2">Unannotated protein</fullName>
    </submittedName>
</protein>
<gene>
    <name evidence="2" type="ORF">UFOPK2625_00155</name>
</gene>
<evidence type="ECO:0000313" key="2">
    <source>
        <dbReference type="EMBL" id="CAB4694232.1"/>
    </source>
</evidence>
<evidence type="ECO:0000256" key="1">
    <source>
        <dbReference type="SAM" id="Phobius"/>
    </source>
</evidence>
<dbReference type="AlphaFoldDB" id="A0A6J6P6Z6"/>
<keyword evidence="1" id="KW-1133">Transmembrane helix</keyword>
<reference evidence="2" key="1">
    <citation type="submission" date="2020-05" db="EMBL/GenBank/DDBJ databases">
        <authorList>
            <person name="Chiriac C."/>
            <person name="Salcher M."/>
            <person name="Ghai R."/>
            <person name="Kavagutti S V."/>
        </authorList>
    </citation>
    <scope>NUCLEOTIDE SEQUENCE</scope>
</reference>
<keyword evidence="1" id="KW-0812">Transmembrane</keyword>
<dbReference type="EMBL" id="CAEZXZ010000011">
    <property type="protein sequence ID" value="CAB4694232.1"/>
    <property type="molecule type" value="Genomic_DNA"/>
</dbReference>
<proteinExistence type="predicted"/>
<name>A0A6J6P6Z6_9ZZZZ</name>
<feature type="transmembrane region" description="Helical" evidence="1">
    <location>
        <begin position="20"/>
        <end position="39"/>
    </location>
</feature>
<accession>A0A6J6P6Z6</accession>
<organism evidence="2">
    <name type="scientific">freshwater metagenome</name>
    <dbReference type="NCBI Taxonomy" id="449393"/>
    <lineage>
        <taxon>unclassified sequences</taxon>
        <taxon>metagenomes</taxon>
        <taxon>ecological metagenomes</taxon>
    </lineage>
</organism>
<sequence length="151" mass="16312">MSAIRQRLRNTWSADEGNAVIEFIIIGVLVLIPMAYLVLCVMRVQAATFASTQAVREAGRAFNSADSVRQGHVSARTAARLAFSDQGFEFPESALRISCPASPCLAAGSVAEISLNWQVLLPWIPAGLSSEVSVPIEVNHLAPVDDYRVNE</sequence>
<keyword evidence="1" id="KW-0472">Membrane</keyword>